<evidence type="ECO:0000313" key="2">
    <source>
        <dbReference type="Proteomes" id="UP000186817"/>
    </source>
</evidence>
<gene>
    <name evidence="1" type="ORF">AK812_SmicGene5603</name>
</gene>
<organism evidence="1 2">
    <name type="scientific">Symbiodinium microadriaticum</name>
    <name type="common">Dinoflagellate</name>
    <name type="synonym">Zooxanthella microadriatica</name>
    <dbReference type="NCBI Taxonomy" id="2951"/>
    <lineage>
        <taxon>Eukaryota</taxon>
        <taxon>Sar</taxon>
        <taxon>Alveolata</taxon>
        <taxon>Dinophyceae</taxon>
        <taxon>Suessiales</taxon>
        <taxon>Symbiodiniaceae</taxon>
        <taxon>Symbiodinium</taxon>
    </lineage>
</organism>
<sequence>MHSEHEWKSRTIAQYDPAGRLKQALLRHLFPSRASEALLGEPVGETSLVADGTGLCIEEMRPSGGVEEVSAEELEGQKEMRQGQKMQLGRCFHHPKGKARTGLRYLGGGDNVDYREYRRWKMRCQNQYLVMDKLPKSARGSFVWTLLQGSALEIVEHLKKDEYQKEGGEKVIFDLLDKRWPEHDRSDEMGELLRVWCARARET</sequence>
<dbReference type="Proteomes" id="UP000186817">
    <property type="component" value="Unassembled WGS sequence"/>
</dbReference>
<protein>
    <submittedName>
        <fullName evidence="1">Uncharacterized protein</fullName>
    </submittedName>
</protein>
<accession>A0A1Q9ETD6</accession>
<dbReference type="AlphaFoldDB" id="A0A1Q9ETD6"/>
<dbReference type="OrthoDB" id="413351at2759"/>
<proteinExistence type="predicted"/>
<keyword evidence="2" id="KW-1185">Reference proteome</keyword>
<dbReference type="EMBL" id="LSRX01000074">
    <property type="protein sequence ID" value="OLQ10676.1"/>
    <property type="molecule type" value="Genomic_DNA"/>
</dbReference>
<reference evidence="1 2" key="1">
    <citation type="submission" date="2016-02" db="EMBL/GenBank/DDBJ databases">
        <title>Genome analysis of coral dinoflagellate symbionts highlights evolutionary adaptations to a symbiotic lifestyle.</title>
        <authorList>
            <person name="Aranda M."/>
            <person name="Li Y."/>
            <person name="Liew Y.J."/>
            <person name="Baumgarten S."/>
            <person name="Simakov O."/>
            <person name="Wilson M."/>
            <person name="Piel J."/>
            <person name="Ashoor H."/>
            <person name="Bougouffa S."/>
            <person name="Bajic V.B."/>
            <person name="Ryu T."/>
            <person name="Ravasi T."/>
            <person name="Bayer T."/>
            <person name="Micklem G."/>
            <person name="Kim H."/>
            <person name="Bhak J."/>
            <person name="Lajeunesse T.C."/>
            <person name="Voolstra C.R."/>
        </authorList>
    </citation>
    <scope>NUCLEOTIDE SEQUENCE [LARGE SCALE GENOMIC DNA]</scope>
    <source>
        <strain evidence="1 2">CCMP2467</strain>
    </source>
</reference>
<comment type="caution">
    <text evidence="1">The sequence shown here is derived from an EMBL/GenBank/DDBJ whole genome shotgun (WGS) entry which is preliminary data.</text>
</comment>
<evidence type="ECO:0000313" key="1">
    <source>
        <dbReference type="EMBL" id="OLQ10676.1"/>
    </source>
</evidence>
<name>A0A1Q9ETD6_SYMMI</name>